<keyword evidence="1" id="KW-0472">Membrane</keyword>
<keyword evidence="3" id="KW-1185">Reference proteome</keyword>
<dbReference type="PANTHER" id="PTHR13219:SF6">
    <property type="entry name" value="TRANSMEMBRANE PROTEIN 94"/>
    <property type="match status" value="1"/>
</dbReference>
<proteinExistence type="predicted"/>
<dbReference type="OrthoDB" id="5568754at2759"/>
<reference evidence="2" key="1">
    <citation type="submission" date="2023-01" db="EMBL/GenBank/DDBJ databases">
        <title>Genome assembly of the deep-sea coral Lophelia pertusa.</title>
        <authorList>
            <person name="Herrera S."/>
            <person name="Cordes E."/>
        </authorList>
    </citation>
    <scope>NUCLEOTIDE SEQUENCE</scope>
    <source>
        <strain evidence="2">USNM1676648</strain>
        <tissue evidence="2">Polyp</tissue>
    </source>
</reference>
<feature type="transmembrane region" description="Helical" evidence="1">
    <location>
        <begin position="175"/>
        <end position="196"/>
    </location>
</feature>
<dbReference type="AlphaFoldDB" id="A0A9W9ZIY8"/>
<evidence type="ECO:0000256" key="1">
    <source>
        <dbReference type="SAM" id="Phobius"/>
    </source>
</evidence>
<keyword evidence="1" id="KW-0812">Transmembrane</keyword>
<feature type="transmembrane region" description="Helical" evidence="1">
    <location>
        <begin position="145"/>
        <end position="163"/>
    </location>
</feature>
<name>A0A9W9ZIY8_9CNID</name>
<dbReference type="InterPro" id="IPR039720">
    <property type="entry name" value="TMEM94"/>
</dbReference>
<comment type="caution">
    <text evidence="2">The sequence shown here is derived from an EMBL/GenBank/DDBJ whole genome shotgun (WGS) entry which is preliminary data.</text>
</comment>
<evidence type="ECO:0000313" key="3">
    <source>
        <dbReference type="Proteomes" id="UP001163046"/>
    </source>
</evidence>
<sequence>MPPDYVDPCTPPSPSISLVHAYRDNELVSVPCNLLVRGDVVVLGPGHAAPAQVQQLSSELPNKGSLHVLEEGQVFHPITQNMSADGNKASGIQSSQPHPREKFLVTETPFKLNLRKILDNSLKRPISIVGNEMHYITSTIIDKKLLFLILVLSLTVNILRTIFLKNDSGHWSEMILLLQGYAVLPLLPISFQLCGFV</sequence>
<evidence type="ECO:0000313" key="2">
    <source>
        <dbReference type="EMBL" id="KAJ7382606.1"/>
    </source>
</evidence>
<accession>A0A9W9ZIY8</accession>
<dbReference type="Proteomes" id="UP001163046">
    <property type="component" value="Unassembled WGS sequence"/>
</dbReference>
<keyword evidence="1" id="KW-1133">Transmembrane helix</keyword>
<protein>
    <submittedName>
        <fullName evidence="2">Uncharacterized protein</fullName>
    </submittedName>
</protein>
<organism evidence="2 3">
    <name type="scientific">Desmophyllum pertusum</name>
    <dbReference type="NCBI Taxonomy" id="174260"/>
    <lineage>
        <taxon>Eukaryota</taxon>
        <taxon>Metazoa</taxon>
        <taxon>Cnidaria</taxon>
        <taxon>Anthozoa</taxon>
        <taxon>Hexacorallia</taxon>
        <taxon>Scleractinia</taxon>
        <taxon>Caryophylliina</taxon>
        <taxon>Caryophylliidae</taxon>
        <taxon>Desmophyllum</taxon>
    </lineage>
</organism>
<dbReference type="PANTHER" id="PTHR13219">
    <property type="entry name" value="TRANSMEMBRANE PROTEIN 94"/>
    <property type="match status" value="1"/>
</dbReference>
<gene>
    <name evidence="2" type="ORF">OS493_033964</name>
</gene>
<dbReference type="EMBL" id="MU825919">
    <property type="protein sequence ID" value="KAJ7382606.1"/>
    <property type="molecule type" value="Genomic_DNA"/>
</dbReference>